<dbReference type="InterPro" id="IPR003439">
    <property type="entry name" value="ABC_transporter-like_ATP-bd"/>
</dbReference>
<evidence type="ECO:0000256" key="1">
    <source>
        <dbReference type="ARBA" id="ARBA00022448"/>
    </source>
</evidence>
<dbReference type="Gene3D" id="3.40.50.300">
    <property type="entry name" value="P-loop containing nucleotide triphosphate hydrolases"/>
    <property type="match status" value="1"/>
</dbReference>
<protein>
    <recommendedName>
        <fullName evidence="2">ABC transporter domain-containing protein</fullName>
    </recommendedName>
</protein>
<comment type="caution">
    <text evidence="3">The sequence shown here is derived from an EMBL/GenBank/DDBJ whole genome shotgun (WGS) entry which is preliminary data.</text>
</comment>
<name>D1YJC7_LACGS</name>
<dbReference type="GO" id="GO:0005524">
    <property type="term" value="F:ATP binding"/>
    <property type="evidence" value="ECO:0007669"/>
    <property type="project" value="InterPro"/>
</dbReference>
<dbReference type="InterPro" id="IPR050153">
    <property type="entry name" value="Metal_Ion_Import_ABC"/>
</dbReference>
<dbReference type="SUPFAM" id="SSF52540">
    <property type="entry name" value="P-loop containing nucleoside triphosphate hydrolases"/>
    <property type="match status" value="1"/>
</dbReference>
<accession>D1YJC7</accession>
<dbReference type="GO" id="GO:0016887">
    <property type="term" value="F:ATP hydrolysis activity"/>
    <property type="evidence" value="ECO:0007669"/>
    <property type="project" value="InterPro"/>
</dbReference>
<dbReference type="InterPro" id="IPR027417">
    <property type="entry name" value="P-loop_NTPase"/>
</dbReference>
<organism evidence="3 4">
    <name type="scientific">Lactobacillus gasseri 224-1</name>
    <dbReference type="NCBI Taxonomy" id="679196"/>
    <lineage>
        <taxon>Bacteria</taxon>
        <taxon>Bacillati</taxon>
        <taxon>Bacillota</taxon>
        <taxon>Bacilli</taxon>
        <taxon>Lactobacillales</taxon>
        <taxon>Lactobacillaceae</taxon>
        <taxon>Lactobacillus</taxon>
    </lineage>
</organism>
<dbReference type="Proteomes" id="UP000003684">
    <property type="component" value="Unassembled WGS sequence"/>
</dbReference>
<reference evidence="3 4" key="1">
    <citation type="submission" date="2009-12" db="EMBL/GenBank/DDBJ databases">
        <title>Genome Sequence of Lactobacillus gasseri 224-1.</title>
        <authorList>
            <person name="Durkin A.S."/>
            <person name="Madupu R."/>
            <person name="Torralba M."/>
            <person name="Methe B."/>
            <person name="Sutton G."/>
            <person name="Strausberg R.L."/>
            <person name="Nelson K.E."/>
        </authorList>
    </citation>
    <scope>NUCLEOTIDE SEQUENCE [LARGE SCALE GENOMIC DNA]</scope>
    <source>
        <strain evidence="3 4">224-1</strain>
    </source>
</reference>
<sequence length="67" mass="7242">MAILKLRNVAYQAGQKQILQNVSFEVEEGAFLTLIGPSGAGKSTILKLIANLINPTSGKIFLEKKIL</sequence>
<evidence type="ECO:0000313" key="4">
    <source>
        <dbReference type="Proteomes" id="UP000003684"/>
    </source>
</evidence>
<keyword evidence="1" id="KW-0813">Transport</keyword>
<evidence type="ECO:0000313" key="3">
    <source>
        <dbReference type="EMBL" id="EFB62396.1"/>
    </source>
</evidence>
<feature type="domain" description="ABC transporter" evidence="2">
    <location>
        <begin position="19"/>
        <end position="64"/>
    </location>
</feature>
<dbReference type="AlphaFoldDB" id="D1YJC7"/>
<dbReference type="PANTHER" id="PTHR42734">
    <property type="entry name" value="METAL TRANSPORT SYSTEM ATP-BINDING PROTEIN TM_0124-RELATED"/>
    <property type="match status" value="1"/>
</dbReference>
<dbReference type="Pfam" id="PF00005">
    <property type="entry name" value="ABC_tran"/>
    <property type="match status" value="1"/>
</dbReference>
<dbReference type="EMBL" id="ADFT01000018">
    <property type="protein sequence ID" value="EFB62396.1"/>
    <property type="molecule type" value="Genomic_DNA"/>
</dbReference>
<proteinExistence type="predicted"/>
<evidence type="ECO:0000259" key="2">
    <source>
        <dbReference type="Pfam" id="PF00005"/>
    </source>
</evidence>
<gene>
    <name evidence="3" type="ORF">HMPREF9209_1034</name>
</gene>